<dbReference type="Pfam" id="PF00225">
    <property type="entry name" value="Kinesin"/>
    <property type="match status" value="1"/>
</dbReference>
<gene>
    <name evidence="13" type="ORF">ABL78_3086</name>
</gene>
<comment type="caution">
    <text evidence="13">The sequence shown here is derived from an EMBL/GenBank/DDBJ whole genome shotgun (WGS) entry which is preliminary data.</text>
</comment>
<feature type="compositionally biased region" description="Low complexity" evidence="11">
    <location>
        <begin position="65"/>
        <end position="76"/>
    </location>
</feature>
<evidence type="ECO:0000256" key="9">
    <source>
        <dbReference type="PROSITE-ProRule" id="PRU00283"/>
    </source>
</evidence>
<feature type="region of interest" description="Disordered" evidence="11">
    <location>
        <begin position="476"/>
        <end position="501"/>
    </location>
</feature>
<evidence type="ECO:0000256" key="8">
    <source>
        <dbReference type="ARBA" id="ARBA00061030"/>
    </source>
</evidence>
<evidence type="ECO:0000256" key="3">
    <source>
        <dbReference type="ARBA" id="ARBA00022701"/>
    </source>
</evidence>
<sequence>MSADQQAYLSDVLQRYQLDKFQGAFASSMTVRGFADLQPEEFNAYGVVEAMDILRLRDAIEFLKSNPMPSSRSSSDVIDDGDSSPDDVEDDEAKRRSTGRRRLYTSRGTTVLSRTVDNKEIKRKSRILVAIRKRPLNAGEQANGFDDIMDTDNASEIVLKEPKVRVDLRKYTHVHRFFFDEVFDETCTNVEVYHRTAHALIDTVFDGGSATCFAYGQTGSGKTHTMLGKSPEPGLYALAARDMFDRLTEDMHIVVSFYEIYSGKLFDLLNGRRPLRALEDERGKVNIRGLTEHASTSVGDLMGIIEQGNGVRSCGSTGANDTSSRSHAILEIKLRHRRSSRQCGKFTFIDLAGSERGADTVDCARQTRMEGAEINKSLLALKECIRFLDQNKKHVPFRGSKLTEVLRDSFIGNCRTVMIGAVSPANKNAEHTLNTLRYADRVKELKKVSGERRTACSTSEHVEEVVATPAVAPITAASENPRPRRTTTRLSTALSSTAPARRSTLLLSSRSVNTLTARVNSGCPTPKSSRETTPDTVCSKRPRDVATSNDGDDEAGMGGAPPSRRASGRPSFKRFESGAELVAAQRSRAIDHYSAYLEADMSCIKEEYQVRYDAEQMNANTKDFVQRARSLVSEKRRAMESFLTQLDELEKISQQVANIASVPQ</sequence>
<dbReference type="InterPro" id="IPR036961">
    <property type="entry name" value="Kinesin_motor_dom_sf"/>
</dbReference>
<feature type="compositionally biased region" description="Acidic residues" evidence="11">
    <location>
        <begin position="77"/>
        <end position="91"/>
    </location>
</feature>
<dbReference type="Gene3D" id="3.40.850.10">
    <property type="entry name" value="Kinesin motor domain"/>
    <property type="match status" value="1"/>
</dbReference>
<name>A0A0N0P6P6_LEPSE</name>
<keyword evidence="4 9" id="KW-0547">Nucleotide-binding</keyword>
<dbReference type="GO" id="GO:0007018">
    <property type="term" value="P:microtubule-based movement"/>
    <property type="evidence" value="ECO:0007669"/>
    <property type="project" value="InterPro"/>
</dbReference>
<dbReference type="Proteomes" id="UP000038009">
    <property type="component" value="Unassembled WGS sequence"/>
</dbReference>
<reference evidence="13 14" key="1">
    <citation type="journal article" date="2015" name="PLoS Pathog.">
        <title>Leptomonas seymouri: Adaptations to the Dixenous Life Cycle Analyzed by Genome Sequencing, Transcriptome Profiling and Co-infection with Leishmania donovani.</title>
        <authorList>
            <person name="Kraeva N."/>
            <person name="Butenko A."/>
            <person name="Hlavacova J."/>
            <person name="Kostygov A."/>
            <person name="Myskova J."/>
            <person name="Grybchuk D."/>
            <person name="Lestinova T."/>
            <person name="Votypka J."/>
            <person name="Volf P."/>
            <person name="Opperdoes F."/>
            <person name="Flegontov P."/>
            <person name="Lukes J."/>
            <person name="Yurchenko V."/>
        </authorList>
    </citation>
    <scope>NUCLEOTIDE SEQUENCE [LARGE SCALE GENOMIC DNA]</scope>
    <source>
        <strain evidence="13 14">ATCC 30220</strain>
    </source>
</reference>
<proteinExistence type="inferred from homology"/>
<dbReference type="OMA" id="CTKRPRD"/>
<accession>A0A0N0P6P6</accession>
<keyword evidence="5 9" id="KW-0067">ATP-binding</keyword>
<dbReference type="GO" id="GO:0008017">
    <property type="term" value="F:microtubule binding"/>
    <property type="evidence" value="ECO:0007669"/>
    <property type="project" value="InterPro"/>
</dbReference>
<keyword evidence="2" id="KW-0963">Cytoplasm</keyword>
<dbReference type="AlphaFoldDB" id="A0A0N0P6P6"/>
<protein>
    <recommendedName>
        <fullName evidence="10">Kinesin-like protein</fullName>
    </recommendedName>
</protein>
<evidence type="ECO:0000256" key="6">
    <source>
        <dbReference type="ARBA" id="ARBA00023175"/>
    </source>
</evidence>
<evidence type="ECO:0000256" key="2">
    <source>
        <dbReference type="ARBA" id="ARBA00022490"/>
    </source>
</evidence>
<evidence type="ECO:0000313" key="13">
    <source>
        <dbReference type="EMBL" id="KPI87859.1"/>
    </source>
</evidence>
<dbReference type="EMBL" id="LJSK01000072">
    <property type="protein sequence ID" value="KPI87859.1"/>
    <property type="molecule type" value="Genomic_DNA"/>
</dbReference>
<dbReference type="SMART" id="SM00129">
    <property type="entry name" value="KISc"/>
    <property type="match status" value="1"/>
</dbReference>
<dbReference type="FunFam" id="3.40.850.10:FF:000012">
    <property type="entry name" value="Kinesin-like protein"/>
    <property type="match status" value="1"/>
</dbReference>
<feature type="region of interest" description="Disordered" evidence="11">
    <location>
        <begin position="517"/>
        <end position="572"/>
    </location>
</feature>
<evidence type="ECO:0000256" key="5">
    <source>
        <dbReference type="ARBA" id="ARBA00022840"/>
    </source>
</evidence>
<comment type="subcellular location">
    <subcellularLocation>
        <location evidence="1">Cytoplasm</location>
        <location evidence="1">Cytoskeleton</location>
    </subcellularLocation>
</comment>
<keyword evidence="6 9" id="KW-0505">Motor protein</keyword>
<keyword evidence="3 10" id="KW-0493">Microtubule</keyword>
<dbReference type="InterPro" id="IPR001752">
    <property type="entry name" value="Kinesin_motor_dom"/>
</dbReference>
<dbReference type="CDD" id="cd01367">
    <property type="entry name" value="KISc_KIF2_like"/>
    <property type="match status" value="1"/>
</dbReference>
<evidence type="ECO:0000256" key="4">
    <source>
        <dbReference type="ARBA" id="ARBA00022741"/>
    </source>
</evidence>
<dbReference type="VEuPathDB" id="TriTrypDB:Lsey_0072_0360"/>
<feature type="compositionally biased region" description="Low complexity" evidence="11">
    <location>
        <begin position="488"/>
        <end position="501"/>
    </location>
</feature>
<evidence type="ECO:0000256" key="11">
    <source>
        <dbReference type="SAM" id="MobiDB-lite"/>
    </source>
</evidence>
<feature type="domain" description="Kinesin motor" evidence="12">
    <location>
        <begin position="126"/>
        <end position="445"/>
    </location>
</feature>
<feature type="region of interest" description="Disordered" evidence="11">
    <location>
        <begin position="65"/>
        <end position="100"/>
    </location>
</feature>
<keyword evidence="14" id="KW-1185">Reference proteome</keyword>
<dbReference type="SUPFAM" id="SSF52540">
    <property type="entry name" value="P-loop containing nucleoside triphosphate hydrolases"/>
    <property type="match status" value="1"/>
</dbReference>
<comment type="similarity">
    <text evidence="8">Belongs to the TRAFAC class myosin-kinesin ATPase superfamily. Kinesin family. KIN-13 subfamily.</text>
</comment>
<dbReference type="PANTHER" id="PTHR47971">
    <property type="entry name" value="KINESIN-RELATED PROTEIN 6"/>
    <property type="match status" value="1"/>
</dbReference>
<dbReference type="PROSITE" id="PS00411">
    <property type="entry name" value="KINESIN_MOTOR_1"/>
    <property type="match status" value="1"/>
</dbReference>
<dbReference type="InterPro" id="IPR027640">
    <property type="entry name" value="Kinesin-like_fam"/>
</dbReference>
<dbReference type="GO" id="GO:0003777">
    <property type="term" value="F:microtubule motor activity"/>
    <property type="evidence" value="ECO:0007669"/>
    <property type="project" value="InterPro"/>
</dbReference>
<dbReference type="GO" id="GO:0005524">
    <property type="term" value="F:ATP binding"/>
    <property type="evidence" value="ECO:0007669"/>
    <property type="project" value="UniProtKB-UniRule"/>
</dbReference>
<feature type="binding site" evidence="9">
    <location>
        <begin position="216"/>
        <end position="223"/>
    </location>
    <ligand>
        <name>ATP</name>
        <dbReference type="ChEBI" id="CHEBI:30616"/>
    </ligand>
</feature>
<dbReference type="GO" id="GO:0005874">
    <property type="term" value="C:microtubule"/>
    <property type="evidence" value="ECO:0007669"/>
    <property type="project" value="UniProtKB-KW"/>
</dbReference>
<dbReference type="OrthoDB" id="3176171at2759"/>
<organism evidence="13 14">
    <name type="scientific">Leptomonas seymouri</name>
    <dbReference type="NCBI Taxonomy" id="5684"/>
    <lineage>
        <taxon>Eukaryota</taxon>
        <taxon>Discoba</taxon>
        <taxon>Euglenozoa</taxon>
        <taxon>Kinetoplastea</taxon>
        <taxon>Metakinetoplastina</taxon>
        <taxon>Trypanosomatida</taxon>
        <taxon>Trypanosomatidae</taxon>
        <taxon>Leishmaniinae</taxon>
        <taxon>Leptomonas</taxon>
    </lineage>
</organism>
<dbReference type="PANTHER" id="PTHR47971:SF8">
    <property type="entry name" value="KINESIN-LIKE PROTEIN"/>
    <property type="match status" value="1"/>
</dbReference>
<feature type="compositionally biased region" description="Polar residues" evidence="11">
    <location>
        <begin position="517"/>
        <end position="527"/>
    </location>
</feature>
<evidence type="ECO:0000313" key="14">
    <source>
        <dbReference type="Proteomes" id="UP000038009"/>
    </source>
</evidence>
<evidence type="ECO:0000256" key="1">
    <source>
        <dbReference type="ARBA" id="ARBA00004245"/>
    </source>
</evidence>
<dbReference type="PROSITE" id="PS50067">
    <property type="entry name" value="KINESIN_MOTOR_2"/>
    <property type="match status" value="1"/>
</dbReference>
<keyword evidence="7" id="KW-0206">Cytoskeleton</keyword>
<dbReference type="InterPro" id="IPR027417">
    <property type="entry name" value="P-loop_NTPase"/>
</dbReference>
<dbReference type="GO" id="GO:0007019">
    <property type="term" value="P:microtubule depolymerization"/>
    <property type="evidence" value="ECO:0007669"/>
    <property type="project" value="TreeGrafter"/>
</dbReference>
<dbReference type="InterPro" id="IPR019821">
    <property type="entry name" value="Kinesin_motor_CS"/>
</dbReference>
<evidence type="ECO:0000259" key="12">
    <source>
        <dbReference type="PROSITE" id="PS50067"/>
    </source>
</evidence>
<dbReference type="PRINTS" id="PR00380">
    <property type="entry name" value="KINESINHEAVY"/>
</dbReference>
<evidence type="ECO:0000256" key="10">
    <source>
        <dbReference type="RuleBase" id="RU000394"/>
    </source>
</evidence>
<evidence type="ECO:0000256" key="7">
    <source>
        <dbReference type="ARBA" id="ARBA00023212"/>
    </source>
</evidence>